<name>A0A844HXH4_9GAMM</name>
<sequence length="265" mass="29390">MLYRISRLAVMALVLSMISGCATQTINTSFDALPSDDSMAYFSEGWIIQKQESEDFLVQMAVRDGKQAWEAITALLFVQNKSEEPVNVSVENISFQQDEYSIDLLSYNELTQQHISRAQSRRTALALSAMAQSFTAAQPQTTTTYGSGTAYGGGGTASYYGTTQSYTHDPAASAAAQAQIQANVQAGVSNIQSDLQRNLDSMDGYLQKTTVFPGQSYSGRFQSQMTRFDQRPESIYALTVELDGERFSFKFIEEADIQTHQRKLF</sequence>
<feature type="signal peptide" evidence="1">
    <location>
        <begin position="1"/>
        <end position="22"/>
    </location>
</feature>
<accession>A0A844HXH4</accession>
<gene>
    <name evidence="2" type="ORF">FH752_14070</name>
</gene>
<comment type="caution">
    <text evidence="2">The sequence shown here is derived from an EMBL/GenBank/DDBJ whole genome shotgun (WGS) entry which is preliminary data.</text>
</comment>
<keyword evidence="1" id="KW-0732">Signal</keyword>
<dbReference type="PROSITE" id="PS51257">
    <property type="entry name" value="PROKAR_LIPOPROTEIN"/>
    <property type="match status" value="1"/>
</dbReference>
<evidence type="ECO:0000313" key="3">
    <source>
        <dbReference type="Proteomes" id="UP000431462"/>
    </source>
</evidence>
<reference evidence="2 3" key="1">
    <citation type="submission" date="2019-06" db="EMBL/GenBank/DDBJ databases">
        <title>Enrichment of Autotrophic Halophilic Microorganisms from Red Sea Brine Pool Using Microbial Electrosynthesis System.</title>
        <authorList>
            <person name="Alqahtani M.F."/>
            <person name="Bajracharya S."/>
            <person name="Katuri K.P."/>
            <person name="Ali M."/>
            <person name="Saikaly P.E."/>
        </authorList>
    </citation>
    <scope>NUCLEOTIDE SEQUENCE [LARGE SCALE GENOMIC DNA]</scope>
    <source>
        <strain evidence="2">MES15</strain>
    </source>
</reference>
<evidence type="ECO:0000256" key="1">
    <source>
        <dbReference type="SAM" id="SignalP"/>
    </source>
</evidence>
<evidence type="ECO:0008006" key="4">
    <source>
        <dbReference type="Google" id="ProtNLM"/>
    </source>
</evidence>
<evidence type="ECO:0000313" key="2">
    <source>
        <dbReference type="EMBL" id="MTI99739.1"/>
    </source>
</evidence>
<dbReference type="AlphaFoldDB" id="A0A844HXH4"/>
<dbReference type="EMBL" id="VENC01000012">
    <property type="protein sequence ID" value="MTI99739.1"/>
    <property type="molecule type" value="Genomic_DNA"/>
</dbReference>
<proteinExistence type="predicted"/>
<feature type="chain" id="PRO_5032784444" description="Lipoprotein" evidence="1">
    <location>
        <begin position="23"/>
        <end position="265"/>
    </location>
</feature>
<dbReference type="Proteomes" id="UP000431462">
    <property type="component" value="Unassembled WGS sequence"/>
</dbReference>
<protein>
    <recommendedName>
        <fullName evidence="4">Lipoprotein</fullName>
    </recommendedName>
</protein>
<organism evidence="2 3">
    <name type="scientific">Marinobacter adhaerens</name>
    <dbReference type="NCBI Taxonomy" id="1033846"/>
    <lineage>
        <taxon>Bacteria</taxon>
        <taxon>Pseudomonadati</taxon>
        <taxon>Pseudomonadota</taxon>
        <taxon>Gammaproteobacteria</taxon>
        <taxon>Pseudomonadales</taxon>
        <taxon>Marinobacteraceae</taxon>
        <taxon>Marinobacter</taxon>
    </lineage>
</organism>